<dbReference type="EMBL" id="JAIGNK010000003">
    <property type="protein sequence ID" value="MBX7458651.1"/>
    <property type="molecule type" value="Genomic_DNA"/>
</dbReference>
<sequence length="91" mass="9498">MGAIRKLTDNFIATEVDGELLIVDLDGGELFSLSGTAKAVWDAIDGTRNADAIAALMAERHRGDPAVIAADVKALVGQFESAALVERTAPC</sequence>
<dbReference type="Pfam" id="PF05402">
    <property type="entry name" value="PqqD"/>
    <property type="match status" value="1"/>
</dbReference>
<name>A0ABS7J2D2_9SPHN</name>
<gene>
    <name evidence="1" type="ORF">K3152_10380</name>
</gene>
<protein>
    <submittedName>
        <fullName evidence="1">PqqD family protein</fullName>
    </submittedName>
</protein>
<keyword evidence="2" id="KW-1185">Reference proteome</keyword>
<dbReference type="Gene3D" id="1.10.10.1150">
    <property type="entry name" value="Coenzyme PQQ synthesis protein D (PqqD)"/>
    <property type="match status" value="1"/>
</dbReference>
<dbReference type="InterPro" id="IPR041881">
    <property type="entry name" value="PqqD_sf"/>
</dbReference>
<accession>A0ABS7J2D2</accession>
<dbReference type="Proteomes" id="UP000783253">
    <property type="component" value="Unassembled WGS sequence"/>
</dbReference>
<evidence type="ECO:0000313" key="2">
    <source>
        <dbReference type="Proteomes" id="UP000783253"/>
    </source>
</evidence>
<comment type="caution">
    <text evidence="1">The sequence shown here is derived from an EMBL/GenBank/DDBJ whole genome shotgun (WGS) entry which is preliminary data.</text>
</comment>
<dbReference type="InterPro" id="IPR008792">
    <property type="entry name" value="PQQD"/>
</dbReference>
<dbReference type="RefSeq" id="WP_221574040.1">
    <property type="nucleotide sequence ID" value="NZ_JAIGNK010000003.1"/>
</dbReference>
<reference evidence="1 2" key="1">
    <citation type="submission" date="2021-08" db="EMBL/GenBank/DDBJ databases">
        <title>Comparative Genomics Analysis of the Genus Qipengyuania Reveals Extensive Genetic Diversity and Metabolic Versatility, Including the Description of Fifteen Novel Species.</title>
        <authorList>
            <person name="Liu Y."/>
        </authorList>
    </citation>
    <scope>NUCLEOTIDE SEQUENCE [LARGE SCALE GENOMIC DNA]</scope>
    <source>
        <strain evidence="1 2">1NDH17</strain>
    </source>
</reference>
<evidence type="ECO:0000313" key="1">
    <source>
        <dbReference type="EMBL" id="MBX7458651.1"/>
    </source>
</evidence>
<proteinExistence type="predicted"/>
<organism evidence="1 2">
    <name type="scientific">Qipengyuania polymorpha</name>
    <dbReference type="NCBI Taxonomy" id="2867234"/>
    <lineage>
        <taxon>Bacteria</taxon>
        <taxon>Pseudomonadati</taxon>
        <taxon>Pseudomonadota</taxon>
        <taxon>Alphaproteobacteria</taxon>
        <taxon>Sphingomonadales</taxon>
        <taxon>Erythrobacteraceae</taxon>
        <taxon>Qipengyuania</taxon>
    </lineage>
</organism>